<dbReference type="InterPro" id="IPR026937">
    <property type="entry name" value="SBNO_Helicase_C_dom"/>
</dbReference>
<keyword evidence="3" id="KW-0175">Coiled coil</keyword>
<dbReference type="Gene3D" id="3.40.50.300">
    <property type="entry name" value="P-loop containing nucleotide triphosphate hydrolases"/>
    <property type="match status" value="1"/>
</dbReference>
<comment type="caution">
    <text evidence="9">The sequence shown here is derived from an EMBL/GenBank/DDBJ whole genome shotgun (WGS) entry which is preliminary data.</text>
</comment>
<dbReference type="PANTHER" id="PTHR12706">
    <property type="entry name" value="STRAWBERRY NOTCH-RELATED"/>
    <property type="match status" value="1"/>
</dbReference>
<accession>A0ABD2QMC6</accession>
<feature type="compositionally biased region" description="Acidic residues" evidence="5">
    <location>
        <begin position="729"/>
        <end position="759"/>
    </location>
</feature>
<sequence>MDPASAFELALTGLATKDLDEPLPEFEPEHELAEDNVIKKEIKKESDDVGDILLQALIGAGVSEETKPQQYVKPEPRFISVINNSVKISAVSDTKPLRIVVPSKFNQKHTLIQKKEEPESWRKRNPSTISNGPPVKIIKTLQSNGFSSVSNLNSLDSTSKFPQSGLTRVHSYSTFNSPIARPFQLQKRDDDLEEEDDLAQADTYANYVPQKLKFGQPHPDPVVESSTLSSVSPPEVRYRLCLPDEVINSGVVSALQLEAVVYASQRHQCMLPNGQRAGFLVGDGAGVGKGRTIAAIIYENYVQKRRKAIWISVSNDLRVDAQRDLHDVGLSKMKIHSLNKFKYARISSKVNGKVKKGVIFSTYSSLIGESQGKTKAKYKSRLKQLVQWCGKDFDGVIVFDECHKAKNLTPSGSQKPTKTGLTVLELQNRLPKARIVYASATGATEPRNMAYMTRLGLWGEGTPFKTFNSFIQTLERRGVGAMELVAMDMKLRGMYLARQLSFEGVDFNIEEINIEDVCIDSEPFVNVYNQSADLWVYFYKRFADASQLMIMSEKFRKTMWGQFWSAHQRFFKYLCISAKIDKCVEITKTAIKEGKCVVIGLQTTGEAKTLEYLEEYGTTDMNEFVSTAKGVLQSLVDKYFPTQSNLDNFHQRGQLNSDDRASSSTLSRAGRAVSAGIAGSGLGLKDILGEKMFAKLVSGGSLSGSQFDNHEDHFGMSAAKRVRNSSSSDDSDLDSEDSGDDDSSDLDMDPSDLQTDSDDPSGFSSRKSKKKAKNKRSNPKTQQQQKSKKRPGCFDEIADMDDEGDDLDPDSMFDQFLARKAAWDRETTSVRHSLWCEDSTSKFLNMRTATRKTVSEDEARRQTDEMQAELLHYIDNLSRKLPPSSLDELIDRLGGPTYVAEMTGRKGRMVMDDSGRVLYESRRENDVTLEILNLTEKQRFMDGDKLVAIISEAASSGISLQADRRALNQRRRVHITLELPWSADRAIQQFGRTHRSNQVSSPQYVFLISDLAGEQRFASTVAKRLESLGALTHGDRRATDTRDLSKFNFDTKFGKDALDIVVKSCISGEVGIVNPPVDYVSEADNAKIAGAYDPRVKHTQFFADVRASLQGVGLMNNKGRDRESSQMTKFLNRMLGMRVNIQNGLFRYFSDTLDELLKRAKREKKLDLGIMDLGTTGQNIDIDKVWSFDTHFLSDLTQIHVHKVLAQRGMNWSTAMEIYTEHEGEADGFYLPRVPNPIQKINVPLLAIFVRSGKEKKSGSCLKYYRIIRPNTGIQSRNIELDKLLEKYKRVSNPSDCRIDWSKVFNESSSKCIHAIMNGSCSRASLGRKGCEIGLRTRTYYVLSGSVLNVWGYIEPLIQSKNYSVGGQCMQVVRLKPHDSKRIVGSLIPSECLEDVLRLLQDLQDNPVQTNPSDMNEVFPPSPYAYIHGKSSTVSSPGMSALPKLPLTYRQHGIPIHHSASLPSFLTRGLIVNGDGEKKNTESVTMRPPLSGGLSRRPPLPVRNSQFSFVKQQTRTTPGFTSNLGQTSYQFSSSNKTRPSSNTYYSDGASLASSIATASANSHVQSKFPPAPTPATSSSGKFANIKIRWKDD</sequence>
<name>A0ABD2QMC6_9PLAT</name>
<feature type="compositionally biased region" description="Basic residues" evidence="5">
    <location>
        <begin position="766"/>
        <end position="778"/>
    </location>
</feature>
<dbReference type="SUPFAM" id="SSF52540">
    <property type="entry name" value="P-loop containing nucleoside triphosphate hydrolases"/>
    <property type="match status" value="2"/>
</dbReference>
<keyword evidence="4" id="KW-0539">Nucleus</keyword>
<protein>
    <submittedName>
        <fullName evidence="9">Protein strawberry notch 1</fullName>
    </submittedName>
</protein>
<dbReference type="GO" id="GO:0005634">
    <property type="term" value="C:nucleus"/>
    <property type="evidence" value="ECO:0007669"/>
    <property type="project" value="UniProtKB-SubCell"/>
</dbReference>
<keyword evidence="10" id="KW-1185">Reference proteome</keyword>
<dbReference type="FunFam" id="3.40.50.300:FF:000282">
    <property type="entry name" value="Strawberry notch homolog 1 (Drosophila)"/>
    <property type="match status" value="1"/>
</dbReference>
<dbReference type="InterPro" id="IPR027417">
    <property type="entry name" value="P-loop_NTPase"/>
</dbReference>
<feature type="compositionally biased region" description="Polar residues" evidence="5">
    <location>
        <begin position="1503"/>
        <end position="1543"/>
    </location>
</feature>
<organism evidence="9 10">
    <name type="scientific">Cichlidogyrus casuarinus</name>
    <dbReference type="NCBI Taxonomy" id="1844966"/>
    <lineage>
        <taxon>Eukaryota</taxon>
        <taxon>Metazoa</taxon>
        <taxon>Spiralia</taxon>
        <taxon>Lophotrochozoa</taxon>
        <taxon>Platyhelminthes</taxon>
        <taxon>Monogenea</taxon>
        <taxon>Monopisthocotylea</taxon>
        <taxon>Dactylogyridea</taxon>
        <taxon>Ancyrocephalidae</taxon>
        <taxon>Cichlidogyrus</taxon>
    </lineage>
</organism>
<evidence type="ECO:0000256" key="5">
    <source>
        <dbReference type="SAM" id="MobiDB-lite"/>
    </source>
</evidence>
<dbReference type="GO" id="GO:0009967">
    <property type="term" value="P:positive regulation of signal transduction"/>
    <property type="evidence" value="ECO:0007669"/>
    <property type="project" value="UniProtKB-ARBA"/>
</dbReference>
<feature type="compositionally biased region" description="Acidic residues" evidence="5">
    <location>
        <begin position="796"/>
        <end position="809"/>
    </location>
</feature>
<evidence type="ECO:0000313" key="10">
    <source>
        <dbReference type="Proteomes" id="UP001626550"/>
    </source>
</evidence>
<dbReference type="InterPro" id="IPR039187">
    <property type="entry name" value="SNO_AAA"/>
</dbReference>
<evidence type="ECO:0000259" key="6">
    <source>
        <dbReference type="Pfam" id="PF13871"/>
    </source>
</evidence>
<reference evidence="9 10" key="1">
    <citation type="submission" date="2024-11" db="EMBL/GenBank/DDBJ databases">
        <title>Adaptive evolution of stress response genes in parasites aligns with host niche diversity.</title>
        <authorList>
            <person name="Hahn C."/>
            <person name="Resl P."/>
        </authorList>
    </citation>
    <scope>NUCLEOTIDE SEQUENCE [LARGE SCALE GENOMIC DNA]</scope>
    <source>
        <strain evidence="9">EGGRZ-B1_66</strain>
        <tissue evidence="9">Body</tissue>
    </source>
</reference>
<dbReference type="Pfam" id="PF13872">
    <property type="entry name" value="AAA_34"/>
    <property type="match status" value="1"/>
</dbReference>
<evidence type="ECO:0000259" key="7">
    <source>
        <dbReference type="Pfam" id="PF13872"/>
    </source>
</evidence>
<evidence type="ECO:0000256" key="1">
    <source>
        <dbReference type="ARBA" id="ARBA00004123"/>
    </source>
</evidence>
<gene>
    <name evidence="9" type="primary">SBNO1</name>
    <name evidence="9" type="ORF">Ciccas_000629</name>
</gene>
<dbReference type="Pfam" id="PF13871">
    <property type="entry name" value="Helicase_C_4"/>
    <property type="match status" value="1"/>
</dbReference>
<dbReference type="InterPro" id="IPR057332">
    <property type="entry name" value="SBNO_a/b_dom"/>
</dbReference>
<evidence type="ECO:0000313" key="9">
    <source>
        <dbReference type="EMBL" id="KAL3320693.1"/>
    </source>
</evidence>
<feature type="region of interest" description="Disordered" evidence="5">
    <location>
        <begin position="115"/>
        <end position="134"/>
    </location>
</feature>
<feature type="region of interest" description="Disordered" evidence="5">
    <location>
        <begin position="719"/>
        <end position="809"/>
    </location>
</feature>
<evidence type="ECO:0000256" key="4">
    <source>
        <dbReference type="ARBA" id="ARBA00023242"/>
    </source>
</evidence>
<evidence type="ECO:0000259" key="8">
    <source>
        <dbReference type="Pfam" id="PF25373"/>
    </source>
</evidence>
<dbReference type="PANTHER" id="PTHR12706:SF30">
    <property type="entry name" value="PROTEIN STRAWBERRY NOTCH-RELATED"/>
    <property type="match status" value="1"/>
</dbReference>
<feature type="region of interest" description="Disordered" evidence="5">
    <location>
        <begin position="1476"/>
        <end position="1543"/>
    </location>
</feature>
<feature type="domain" description="Strawberry notch AAA" evidence="7">
    <location>
        <begin position="217"/>
        <end position="518"/>
    </location>
</feature>
<dbReference type="Proteomes" id="UP001626550">
    <property type="component" value="Unassembled WGS sequence"/>
</dbReference>
<dbReference type="Pfam" id="PF25373">
    <property type="entry name" value="SBNO"/>
    <property type="match status" value="1"/>
</dbReference>
<proteinExistence type="inferred from homology"/>
<feature type="domain" description="SBNO alpha/beta" evidence="8">
    <location>
        <begin position="1210"/>
        <end position="1336"/>
    </location>
</feature>
<evidence type="ECO:0000256" key="3">
    <source>
        <dbReference type="ARBA" id="ARBA00023054"/>
    </source>
</evidence>
<feature type="domain" description="Strawberry notch helicase C" evidence="6">
    <location>
        <begin position="885"/>
        <end position="1172"/>
    </location>
</feature>
<comment type="subcellular location">
    <subcellularLocation>
        <location evidence="1">Nucleus</location>
    </subcellularLocation>
</comment>
<comment type="similarity">
    <text evidence="2">Belongs to the SBNO family.</text>
</comment>
<evidence type="ECO:0000256" key="2">
    <source>
        <dbReference type="ARBA" id="ARBA00006992"/>
    </source>
</evidence>
<feature type="region of interest" description="Disordered" evidence="5">
    <location>
        <begin position="1558"/>
        <end position="1584"/>
    </location>
</feature>
<dbReference type="EMBL" id="JBJKFK010000036">
    <property type="protein sequence ID" value="KAL3320693.1"/>
    <property type="molecule type" value="Genomic_DNA"/>
</dbReference>
<dbReference type="InterPro" id="IPR026741">
    <property type="entry name" value="SNO"/>
</dbReference>